<dbReference type="PANTHER" id="PTHR44006">
    <property type="entry name" value="U5 SMALL NUCLEAR RIBONUCLEOPROTEIN 40 KDA PROTEIN"/>
    <property type="match status" value="1"/>
</dbReference>
<dbReference type="SMART" id="SM00320">
    <property type="entry name" value="WD40"/>
    <property type="match status" value="2"/>
</dbReference>
<evidence type="ECO:0000313" key="5">
    <source>
        <dbReference type="Proteomes" id="UP001642260"/>
    </source>
</evidence>
<sequence length="130" mass="14916">MSLSPDGSYLLTSGMDNKLCVWDMRPYAPKNRCVKIFEGHQHNFEKNLQKCSWSPDGTKVTAGSADRMVHIWDTTTRRILYKLLGHKGSVNDCVFTHLSLSLDLAVAIKISTWKRYESFKAVRPLQLNWN</sequence>
<dbReference type="InterPro" id="IPR015943">
    <property type="entry name" value="WD40/YVTN_repeat-like_dom_sf"/>
</dbReference>
<proteinExistence type="predicted"/>
<dbReference type="SUPFAM" id="SSF50978">
    <property type="entry name" value="WD40 repeat-like"/>
    <property type="match status" value="1"/>
</dbReference>
<dbReference type="PROSITE" id="PS50082">
    <property type="entry name" value="WD_REPEATS_2"/>
    <property type="match status" value="2"/>
</dbReference>
<dbReference type="AlphaFoldDB" id="A0ABC8J5R6"/>
<accession>A0ABC8J5R6</accession>
<evidence type="ECO:0000313" key="4">
    <source>
        <dbReference type="EMBL" id="CAH8305929.1"/>
    </source>
</evidence>
<dbReference type="Gene3D" id="2.130.10.10">
    <property type="entry name" value="YVTN repeat-like/Quinoprotein amine dehydrogenase"/>
    <property type="match status" value="1"/>
</dbReference>
<keyword evidence="2" id="KW-0677">Repeat</keyword>
<evidence type="ECO:0000256" key="3">
    <source>
        <dbReference type="PROSITE-ProRule" id="PRU00221"/>
    </source>
</evidence>
<keyword evidence="1 3" id="KW-0853">WD repeat</keyword>
<reference evidence="4 5" key="1">
    <citation type="submission" date="2022-03" db="EMBL/GenBank/DDBJ databases">
        <authorList>
            <person name="Macdonald S."/>
            <person name="Ahmed S."/>
            <person name="Newling K."/>
        </authorList>
    </citation>
    <scope>NUCLEOTIDE SEQUENCE [LARGE SCALE GENOMIC DNA]</scope>
</reference>
<dbReference type="Proteomes" id="UP001642260">
    <property type="component" value="Unassembled WGS sequence"/>
</dbReference>
<evidence type="ECO:0000256" key="2">
    <source>
        <dbReference type="ARBA" id="ARBA00022737"/>
    </source>
</evidence>
<comment type="caution">
    <text evidence="4">The sequence shown here is derived from an EMBL/GenBank/DDBJ whole genome shotgun (WGS) entry which is preliminary data.</text>
</comment>
<dbReference type="Pfam" id="PF00400">
    <property type="entry name" value="WD40"/>
    <property type="match status" value="2"/>
</dbReference>
<dbReference type="PROSITE" id="PS50294">
    <property type="entry name" value="WD_REPEATS_REGION"/>
    <property type="match status" value="1"/>
</dbReference>
<dbReference type="InterPro" id="IPR019775">
    <property type="entry name" value="WD40_repeat_CS"/>
</dbReference>
<feature type="repeat" description="WD" evidence="3">
    <location>
        <begin position="52"/>
        <end position="82"/>
    </location>
</feature>
<gene>
    <name evidence="4" type="ORF">ERUC_LOCUS4056</name>
</gene>
<dbReference type="EMBL" id="CAKOAT010062710">
    <property type="protein sequence ID" value="CAH8305929.1"/>
    <property type="molecule type" value="Genomic_DNA"/>
</dbReference>
<name>A0ABC8J5R6_ERUVS</name>
<keyword evidence="5" id="KW-1185">Reference proteome</keyword>
<dbReference type="PANTHER" id="PTHR44006:SF1">
    <property type="entry name" value="U5 SMALL NUCLEAR RIBONUCLEOPROTEIN 40 KDA PROTEIN"/>
    <property type="match status" value="1"/>
</dbReference>
<feature type="repeat" description="WD" evidence="3">
    <location>
        <begin position="1"/>
        <end position="25"/>
    </location>
</feature>
<dbReference type="InterPro" id="IPR036322">
    <property type="entry name" value="WD40_repeat_dom_sf"/>
</dbReference>
<dbReference type="InterPro" id="IPR052234">
    <property type="entry name" value="U5_snRNP_Component"/>
</dbReference>
<dbReference type="InterPro" id="IPR001680">
    <property type="entry name" value="WD40_rpt"/>
</dbReference>
<protein>
    <submittedName>
        <fullName evidence="4">Uncharacterized protein</fullName>
    </submittedName>
</protein>
<evidence type="ECO:0000256" key="1">
    <source>
        <dbReference type="ARBA" id="ARBA00022574"/>
    </source>
</evidence>
<dbReference type="PROSITE" id="PS00678">
    <property type="entry name" value="WD_REPEATS_1"/>
    <property type="match status" value="2"/>
</dbReference>
<organism evidence="4 5">
    <name type="scientific">Eruca vesicaria subsp. sativa</name>
    <name type="common">Garden rocket</name>
    <name type="synonym">Eruca sativa</name>
    <dbReference type="NCBI Taxonomy" id="29727"/>
    <lineage>
        <taxon>Eukaryota</taxon>
        <taxon>Viridiplantae</taxon>
        <taxon>Streptophyta</taxon>
        <taxon>Embryophyta</taxon>
        <taxon>Tracheophyta</taxon>
        <taxon>Spermatophyta</taxon>
        <taxon>Magnoliopsida</taxon>
        <taxon>eudicotyledons</taxon>
        <taxon>Gunneridae</taxon>
        <taxon>Pentapetalae</taxon>
        <taxon>rosids</taxon>
        <taxon>malvids</taxon>
        <taxon>Brassicales</taxon>
        <taxon>Brassicaceae</taxon>
        <taxon>Brassiceae</taxon>
        <taxon>Eruca</taxon>
    </lineage>
</organism>